<sequence length="157" mass="17159">MSGSGAEAEKANSGQRPQIKVNGYKENQNIAYVSLKPVQTTVSIKTATVYLTPFSLSNYQLDQLMCPKSLLEKNSNNEVACKKTKIKKTCRRIIPPKRKTTSSKAESTLQNPSSAVHTESNKLQHKKTTDAMNLGVDTESSQDGDSDEDITPGLVRA</sequence>
<accession>A0ABQ9V2N3</accession>
<protein>
    <submittedName>
        <fullName evidence="2">WD repeat-containing protein 76</fullName>
    </submittedName>
</protein>
<feature type="compositionally biased region" description="Acidic residues" evidence="1">
    <location>
        <begin position="140"/>
        <end position="150"/>
    </location>
</feature>
<name>A0ABQ9V2N3_SAGOE</name>
<feature type="region of interest" description="Disordered" evidence="1">
    <location>
        <begin position="94"/>
        <end position="157"/>
    </location>
</feature>
<feature type="region of interest" description="Disordered" evidence="1">
    <location>
        <begin position="1"/>
        <end position="20"/>
    </location>
</feature>
<feature type="compositionally biased region" description="Polar residues" evidence="1">
    <location>
        <begin position="102"/>
        <end position="118"/>
    </location>
</feature>
<reference evidence="2 3" key="1">
    <citation type="submission" date="2023-05" db="EMBL/GenBank/DDBJ databases">
        <title>B98-5 Cell Line De Novo Hybrid Assembly: An Optical Mapping Approach.</title>
        <authorList>
            <person name="Kananen K."/>
            <person name="Auerbach J.A."/>
            <person name="Kautto E."/>
            <person name="Blachly J.S."/>
        </authorList>
    </citation>
    <scope>NUCLEOTIDE SEQUENCE [LARGE SCALE GENOMIC DNA]</scope>
    <source>
        <strain evidence="2">B95-8</strain>
        <tissue evidence="2">Cell line</tissue>
    </source>
</reference>
<comment type="caution">
    <text evidence="2">The sequence shown here is derived from an EMBL/GenBank/DDBJ whole genome shotgun (WGS) entry which is preliminary data.</text>
</comment>
<evidence type="ECO:0000313" key="2">
    <source>
        <dbReference type="EMBL" id="KAK2103634.1"/>
    </source>
</evidence>
<evidence type="ECO:0000256" key="1">
    <source>
        <dbReference type="SAM" id="MobiDB-lite"/>
    </source>
</evidence>
<dbReference type="Proteomes" id="UP001266305">
    <property type="component" value="Unassembled WGS sequence"/>
</dbReference>
<dbReference type="EMBL" id="JASSZA010000008">
    <property type="protein sequence ID" value="KAK2103634.1"/>
    <property type="molecule type" value="Genomic_DNA"/>
</dbReference>
<gene>
    <name evidence="2" type="primary">WDR76</name>
    <name evidence="2" type="ORF">P7K49_017490</name>
</gene>
<evidence type="ECO:0000313" key="3">
    <source>
        <dbReference type="Proteomes" id="UP001266305"/>
    </source>
</evidence>
<keyword evidence="3" id="KW-1185">Reference proteome</keyword>
<organism evidence="2 3">
    <name type="scientific">Saguinus oedipus</name>
    <name type="common">Cotton-top tamarin</name>
    <name type="synonym">Oedipomidas oedipus</name>
    <dbReference type="NCBI Taxonomy" id="9490"/>
    <lineage>
        <taxon>Eukaryota</taxon>
        <taxon>Metazoa</taxon>
        <taxon>Chordata</taxon>
        <taxon>Craniata</taxon>
        <taxon>Vertebrata</taxon>
        <taxon>Euteleostomi</taxon>
        <taxon>Mammalia</taxon>
        <taxon>Eutheria</taxon>
        <taxon>Euarchontoglires</taxon>
        <taxon>Primates</taxon>
        <taxon>Haplorrhini</taxon>
        <taxon>Platyrrhini</taxon>
        <taxon>Cebidae</taxon>
        <taxon>Callitrichinae</taxon>
        <taxon>Saguinus</taxon>
    </lineage>
</organism>
<proteinExistence type="predicted"/>